<evidence type="ECO:0000256" key="12">
    <source>
        <dbReference type="ARBA" id="ARBA00022842"/>
    </source>
</evidence>
<comment type="cofactor">
    <cofactor evidence="2">
        <name>Zn(2+)</name>
        <dbReference type="ChEBI" id="CHEBI:29105"/>
    </cofactor>
</comment>
<dbReference type="Gene3D" id="3.90.79.10">
    <property type="entry name" value="Nucleoside Triphosphate Pyrophosphohydrolase"/>
    <property type="match status" value="1"/>
</dbReference>
<dbReference type="InterPro" id="IPR050241">
    <property type="entry name" value="NAD-cap_RNA_hydrolase_NudC"/>
</dbReference>
<keyword evidence="8" id="KW-0479">Metal-binding</keyword>
<comment type="caution">
    <text evidence="28">The sequence shown here is derived from an EMBL/GenBank/DDBJ whole genome shotgun (WGS) entry which is preliminary data.</text>
</comment>
<reference evidence="28" key="1">
    <citation type="submission" date="2020-08" db="EMBL/GenBank/DDBJ databases">
        <authorList>
            <person name="Shumante A."/>
            <person name="Zimin A.V."/>
            <person name="Puiu D."/>
            <person name="Salzberg S.L."/>
        </authorList>
    </citation>
    <scope>NUCLEOTIDE SEQUENCE</scope>
    <source>
        <strain evidence="28">WC2-LM</strain>
        <tissue evidence="28">Liver</tissue>
    </source>
</reference>
<evidence type="ECO:0000256" key="7">
    <source>
        <dbReference type="ARBA" id="ARBA00022490"/>
    </source>
</evidence>
<dbReference type="InterPro" id="IPR049734">
    <property type="entry name" value="NudC-like_C"/>
</dbReference>
<dbReference type="FunFam" id="1.25.40.20:FF:001067">
    <property type="entry name" value="Nudix (Nucleoside diphosphate linked moiety X)-type motif 12 (Predicted)"/>
    <property type="match status" value="1"/>
</dbReference>
<evidence type="ECO:0000256" key="6">
    <source>
        <dbReference type="ARBA" id="ARBA00012381"/>
    </source>
</evidence>
<evidence type="ECO:0000313" key="29">
    <source>
        <dbReference type="Proteomes" id="UP000662637"/>
    </source>
</evidence>
<dbReference type="NCBIfam" id="NF001299">
    <property type="entry name" value="PRK00241.1"/>
    <property type="match status" value="1"/>
</dbReference>
<evidence type="ECO:0000256" key="15">
    <source>
        <dbReference type="ARBA" id="ARBA00023043"/>
    </source>
</evidence>
<dbReference type="GO" id="GO:0016071">
    <property type="term" value="P:mRNA metabolic process"/>
    <property type="evidence" value="ECO:0007669"/>
    <property type="project" value="UniProtKB-ARBA"/>
</dbReference>
<evidence type="ECO:0000256" key="10">
    <source>
        <dbReference type="ARBA" id="ARBA00022801"/>
    </source>
</evidence>
<comment type="catalytic activity">
    <reaction evidence="17">
        <text>a 5'-end NAD(+)-phospho-ribonucleoside in mRNA + H2O = a 5'-end phospho-adenosine-phospho-ribonucleoside in mRNA + beta-nicotinamide D-ribonucleotide + 2 H(+)</text>
        <dbReference type="Rhea" id="RHEA:60876"/>
        <dbReference type="Rhea" id="RHEA-COMP:15698"/>
        <dbReference type="Rhea" id="RHEA-COMP:15719"/>
        <dbReference type="ChEBI" id="CHEBI:14649"/>
        <dbReference type="ChEBI" id="CHEBI:15377"/>
        <dbReference type="ChEBI" id="CHEBI:15378"/>
        <dbReference type="ChEBI" id="CHEBI:144029"/>
        <dbReference type="ChEBI" id="CHEBI:144051"/>
    </reaction>
    <physiologicalReaction direction="left-to-right" evidence="17">
        <dbReference type="Rhea" id="RHEA:60877"/>
    </physiologicalReaction>
</comment>
<dbReference type="EC" id="3.6.1.22" evidence="6"/>
<evidence type="ECO:0000256" key="9">
    <source>
        <dbReference type="ARBA" id="ARBA00022737"/>
    </source>
</evidence>
<dbReference type="GO" id="GO:0046872">
    <property type="term" value="F:metal ion binding"/>
    <property type="evidence" value="ECO:0007669"/>
    <property type="project" value="UniProtKB-KW"/>
</dbReference>
<gene>
    <name evidence="28" type="ORF">GHT09_007068</name>
</gene>
<comment type="cofactor">
    <cofactor evidence="1">
        <name>Mg(2+)</name>
        <dbReference type="ChEBI" id="CHEBI:18420"/>
    </cofactor>
</comment>
<dbReference type="PROSITE" id="PS51462">
    <property type="entry name" value="NUDIX"/>
    <property type="match status" value="1"/>
</dbReference>
<dbReference type="PROSITE" id="PS50088">
    <property type="entry name" value="ANK_REPEAT"/>
    <property type="match status" value="1"/>
</dbReference>
<comment type="catalytic activity">
    <reaction evidence="24">
        <text>NAD(+) + H2O = beta-nicotinamide D-ribonucleotide + AMP + 2 H(+)</text>
        <dbReference type="Rhea" id="RHEA:11800"/>
        <dbReference type="ChEBI" id="CHEBI:14649"/>
        <dbReference type="ChEBI" id="CHEBI:15377"/>
        <dbReference type="ChEBI" id="CHEBI:15378"/>
        <dbReference type="ChEBI" id="CHEBI:57540"/>
        <dbReference type="ChEBI" id="CHEBI:456215"/>
        <dbReference type="EC" id="3.6.1.22"/>
    </reaction>
    <physiologicalReaction direction="left-to-right" evidence="24">
        <dbReference type="Rhea" id="RHEA:11801"/>
    </physiologicalReaction>
</comment>
<protein>
    <recommendedName>
        <fullName evidence="18">NAD-capped RNA hydrolase NUDT12</fullName>
        <ecNumber evidence="6">3.6.1.22</ecNumber>
    </recommendedName>
    <alternativeName>
        <fullName evidence="19">NADH pyrophosphatase NUDT12</fullName>
    </alternativeName>
    <alternativeName>
        <fullName evidence="20">Nucleoside diphosphate-linked moiety X motif 12</fullName>
    </alternativeName>
</protein>
<comment type="function">
    <text evidence="21">mRNA decapping enzyme that specifically removes the nicotinamide adenine dinucleotide (NAD) cap from a subset of mRNAs by hydrolyzing the diphosphate linkage to produce nicotinamide mononucleotide (NMN) and 5' monophosphate mRNA. The NAD-cap is present at the 5'-end of some RNAs; in contrast to the canonical N7 methylguanosine (m7G) cap, the NAD cap promotes mRNA decay. Preferentially acts on NAD-capped transcripts in response to nutrient stress. Also acts on free nicotinamide adenine dinucleotide molecules: hydrolyzes NAD(H) into NMN(H) and AMP, and NADPH into NMNH and 2',5'-ADP. May act to regulate the concentration of peroxisomal nicotinamide nucleotide cofactors required for oxidative metabolism in this organelle. Regulates the levels of circadian clock components PER1, PER2, PER3 and CRY2 in the liver.</text>
</comment>
<dbReference type="SUPFAM" id="SSF55811">
    <property type="entry name" value="Nudix"/>
    <property type="match status" value="1"/>
</dbReference>
<dbReference type="InterPro" id="IPR020084">
    <property type="entry name" value="NUDIX_hydrolase_CS"/>
</dbReference>
<evidence type="ECO:0000256" key="26">
    <source>
        <dbReference type="PROSITE-ProRule" id="PRU00023"/>
    </source>
</evidence>
<evidence type="ECO:0000256" key="24">
    <source>
        <dbReference type="ARBA" id="ARBA00049196"/>
    </source>
</evidence>
<keyword evidence="13" id="KW-0521">NADP</keyword>
<comment type="subcellular location">
    <subcellularLocation>
        <location evidence="4">Cytoplasmic granule</location>
    </subcellularLocation>
    <subcellularLocation>
        <location evidence="3">Peroxisome</location>
    </subcellularLocation>
</comment>
<dbReference type="CDD" id="cd03429">
    <property type="entry name" value="NUDIX_NADH_pyrophosphatase_Nudt13"/>
    <property type="match status" value="1"/>
</dbReference>
<evidence type="ECO:0000313" key="28">
    <source>
        <dbReference type="EMBL" id="KAF7464343.1"/>
    </source>
</evidence>
<comment type="catalytic activity">
    <reaction evidence="25">
        <text>NADH + H2O = reduced beta-nicotinamide D-ribonucleotide + AMP + 2 H(+)</text>
        <dbReference type="Rhea" id="RHEA:48868"/>
        <dbReference type="ChEBI" id="CHEBI:15377"/>
        <dbReference type="ChEBI" id="CHEBI:15378"/>
        <dbReference type="ChEBI" id="CHEBI:57945"/>
        <dbReference type="ChEBI" id="CHEBI:90832"/>
        <dbReference type="ChEBI" id="CHEBI:456215"/>
        <dbReference type="EC" id="3.6.1.22"/>
    </reaction>
    <physiologicalReaction direction="left-to-right" evidence="25">
        <dbReference type="Rhea" id="RHEA:48869"/>
    </physiologicalReaction>
</comment>
<dbReference type="Pfam" id="PF12796">
    <property type="entry name" value="Ank_2"/>
    <property type="match status" value="1"/>
</dbReference>
<comment type="similarity">
    <text evidence="5">Belongs to the Nudix hydrolase family. NudC subfamily.</text>
</comment>
<evidence type="ECO:0000256" key="8">
    <source>
        <dbReference type="ARBA" id="ARBA00022723"/>
    </source>
</evidence>
<evidence type="ECO:0000256" key="13">
    <source>
        <dbReference type="ARBA" id="ARBA00022857"/>
    </source>
</evidence>
<evidence type="ECO:0000256" key="20">
    <source>
        <dbReference type="ARBA" id="ARBA00031178"/>
    </source>
</evidence>
<evidence type="ECO:0000256" key="3">
    <source>
        <dbReference type="ARBA" id="ARBA00004275"/>
    </source>
</evidence>
<dbReference type="Pfam" id="PF09296">
    <property type="entry name" value="NUDIX-like"/>
    <property type="match status" value="1"/>
</dbReference>
<dbReference type="InterPro" id="IPR015797">
    <property type="entry name" value="NUDIX_hydrolase-like_dom_sf"/>
</dbReference>
<keyword evidence="15 26" id="KW-0040">ANK repeat</keyword>
<evidence type="ECO:0000256" key="18">
    <source>
        <dbReference type="ARBA" id="ARBA00023869"/>
    </source>
</evidence>
<evidence type="ECO:0000256" key="1">
    <source>
        <dbReference type="ARBA" id="ARBA00001946"/>
    </source>
</evidence>
<keyword evidence="14" id="KW-0520">NAD</keyword>
<dbReference type="GO" id="GO:0005777">
    <property type="term" value="C:peroxisome"/>
    <property type="evidence" value="ECO:0007669"/>
    <property type="project" value="UniProtKB-SubCell"/>
</dbReference>
<dbReference type="GO" id="GO:0110155">
    <property type="term" value="P:NAD-cap decapping"/>
    <property type="evidence" value="ECO:0007669"/>
    <property type="project" value="UniProtKB-ARBA"/>
</dbReference>
<dbReference type="GO" id="GO:0005829">
    <property type="term" value="C:cytosol"/>
    <property type="evidence" value="ECO:0007669"/>
    <property type="project" value="TreeGrafter"/>
</dbReference>
<evidence type="ECO:0000256" key="2">
    <source>
        <dbReference type="ARBA" id="ARBA00001947"/>
    </source>
</evidence>
<evidence type="ECO:0000256" key="4">
    <source>
        <dbReference type="ARBA" id="ARBA00004463"/>
    </source>
</evidence>
<evidence type="ECO:0000256" key="21">
    <source>
        <dbReference type="ARBA" id="ARBA00045837"/>
    </source>
</evidence>
<evidence type="ECO:0000256" key="23">
    <source>
        <dbReference type="ARBA" id="ARBA00047501"/>
    </source>
</evidence>
<feature type="repeat" description="ANK" evidence="26">
    <location>
        <begin position="71"/>
        <end position="103"/>
    </location>
</feature>
<comment type="subunit">
    <text evidence="22">Homodimer. Homodimerization is essential for its catalytic activity and protein stability. Interacts (via ANK repeats) with BLMH.</text>
</comment>
<dbReference type="InterPro" id="IPR036770">
    <property type="entry name" value="Ankyrin_rpt-contain_sf"/>
</dbReference>
<dbReference type="InterPro" id="IPR015376">
    <property type="entry name" value="Znr_NADH_PPase"/>
</dbReference>
<proteinExistence type="inferred from homology"/>
<dbReference type="PROSITE" id="PS50297">
    <property type="entry name" value="ANK_REP_REGION"/>
    <property type="match status" value="1"/>
</dbReference>
<dbReference type="Gene3D" id="3.90.79.20">
    <property type="match status" value="1"/>
</dbReference>
<evidence type="ECO:0000259" key="27">
    <source>
        <dbReference type="PROSITE" id="PS51462"/>
    </source>
</evidence>
<dbReference type="GO" id="GO:0140098">
    <property type="term" value="F:catalytic activity, acting on RNA"/>
    <property type="evidence" value="ECO:0007669"/>
    <property type="project" value="UniProtKB-ARBA"/>
</dbReference>
<dbReference type="AlphaFoldDB" id="A0A834PRL3"/>
<accession>A0A834PRL3</accession>
<keyword evidence="12" id="KW-0460">Magnesium</keyword>
<dbReference type="FunFam" id="3.90.79.20:FF:000002">
    <property type="entry name" value="Peroxisomal NADH pyrophosphatase NUDT12"/>
    <property type="match status" value="1"/>
</dbReference>
<evidence type="ECO:0000256" key="17">
    <source>
        <dbReference type="ARBA" id="ARBA00023679"/>
    </source>
</evidence>
<comment type="catalytic activity">
    <reaction evidence="23">
        <text>NADPH + H2O = reduced beta-nicotinamide D-ribonucleotide + adenosine 2',5'-bisphosphate + 2 H(+)</text>
        <dbReference type="Rhea" id="RHEA:60820"/>
        <dbReference type="ChEBI" id="CHEBI:15377"/>
        <dbReference type="ChEBI" id="CHEBI:15378"/>
        <dbReference type="ChEBI" id="CHEBI:57783"/>
        <dbReference type="ChEBI" id="CHEBI:90832"/>
        <dbReference type="ChEBI" id="CHEBI:194156"/>
    </reaction>
    <physiologicalReaction direction="left-to-right" evidence="23">
        <dbReference type="Rhea" id="RHEA:60821"/>
    </physiologicalReaction>
</comment>
<keyword evidence="10" id="KW-0378">Hydrolase</keyword>
<organism evidence="28 29">
    <name type="scientific">Marmota monax</name>
    <name type="common">Woodchuck</name>
    <dbReference type="NCBI Taxonomy" id="9995"/>
    <lineage>
        <taxon>Eukaryota</taxon>
        <taxon>Metazoa</taxon>
        <taxon>Chordata</taxon>
        <taxon>Craniata</taxon>
        <taxon>Vertebrata</taxon>
        <taxon>Euteleostomi</taxon>
        <taxon>Mammalia</taxon>
        <taxon>Eutheria</taxon>
        <taxon>Euarchontoglires</taxon>
        <taxon>Glires</taxon>
        <taxon>Rodentia</taxon>
        <taxon>Sciuromorpha</taxon>
        <taxon>Sciuridae</taxon>
        <taxon>Xerinae</taxon>
        <taxon>Marmotini</taxon>
        <taxon>Marmota</taxon>
    </lineage>
</organism>
<dbReference type="PANTHER" id="PTHR42904">
    <property type="entry name" value="NUDIX HYDROLASE, NUDC SUBFAMILY"/>
    <property type="match status" value="1"/>
</dbReference>
<dbReference type="Gene3D" id="1.25.40.20">
    <property type="entry name" value="Ankyrin repeat-containing domain"/>
    <property type="match status" value="1"/>
</dbReference>
<feature type="domain" description="Nudix hydrolase" evidence="27">
    <location>
        <begin position="345"/>
        <end position="479"/>
    </location>
</feature>
<dbReference type="Pfam" id="PF09297">
    <property type="entry name" value="Zn_ribbon_NUD"/>
    <property type="match status" value="1"/>
</dbReference>
<evidence type="ECO:0000256" key="16">
    <source>
        <dbReference type="ARBA" id="ARBA00023140"/>
    </source>
</evidence>
<dbReference type="PANTHER" id="PTHR42904:SF6">
    <property type="entry name" value="NAD-CAPPED RNA HYDROLASE NUDT12"/>
    <property type="match status" value="1"/>
</dbReference>
<evidence type="ECO:0000256" key="14">
    <source>
        <dbReference type="ARBA" id="ARBA00023027"/>
    </source>
</evidence>
<evidence type="ECO:0000256" key="22">
    <source>
        <dbReference type="ARBA" id="ARBA00046702"/>
    </source>
</evidence>
<keyword evidence="16" id="KW-0576">Peroxisome</keyword>
<dbReference type="Pfam" id="PF00293">
    <property type="entry name" value="NUDIX"/>
    <property type="match status" value="1"/>
</dbReference>
<dbReference type="FunFam" id="3.90.79.10:FF:000023">
    <property type="entry name" value="Peroxisomal NADH pyrophosphatase NUDT12"/>
    <property type="match status" value="1"/>
</dbReference>
<dbReference type="PROSITE" id="PS00893">
    <property type="entry name" value="NUDIX_BOX"/>
    <property type="match status" value="1"/>
</dbReference>
<dbReference type="InterPro" id="IPR002110">
    <property type="entry name" value="Ankyrin_rpt"/>
</dbReference>
<dbReference type="GO" id="GO:0006742">
    <property type="term" value="P:NADP+ catabolic process"/>
    <property type="evidence" value="ECO:0007669"/>
    <property type="project" value="TreeGrafter"/>
</dbReference>
<dbReference type="EMBL" id="WJEC01008037">
    <property type="protein sequence ID" value="KAF7464343.1"/>
    <property type="molecule type" value="Genomic_DNA"/>
</dbReference>
<evidence type="ECO:0000256" key="25">
    <source>
        <dbReference type="ARBA" id="ARBA00049264"/>
    </source>
</evidence>
<dbReference type="GO" id="GO:0019677">
    <property type="term" value="P:NAD+ catabolic process"/>
    <property type="evidence" value="ECO:0007669"/>
    <property type="project" value="TreeGrafter"/>
</dbReference>
<keyword evidence="11" id="KW-0862">Zinc</keyword>
<name>A0A834PRL3_MARMO</name>
<dbReference type="GO" id="GO:0035529">
    <property type="term" value="F:NADH pyrophosphatase activity"/>
    <property type="evidence" value="ECO:0007669"/>
    <property type="project" value="TreeGrafter"/>
</dbReference>
<keyword evidence="7" id="KW-0963">Cytoplasm</keyword>
<evidence type="ECO:0000256" key="11">
    <source>
        <dbReference type="ARBA" id="ARBA00022833"/>
    </source>
</evidence>
<dbReference type="InterPro" id="IPR000086">
    <property type="entry name" value="NUDIX_hydrolase_dom"/>
</dbReference>
<dbReference type="InterPro" id="IPR015375">
    <property type="entry name" value="NADH_PPase-like_N"/>
</dbReference>
<keyword evidence="9" id="KW-0677">Repeat</keyword>
<dbReference type="SUPFAM" id="SSF48403">
    <property type="entry name" value="Ankyrin repeat"/>
    <property type="match status" value="1"/>
</dbReference>
<dbReference type="Proteomes" id="UP000662637">
    <property type="component" value="Unassembled WGS sequence"/>
</dbReference>
<evidence type="ECO:0000256" key="19">
    <source>
        <dbReference type="ARBA" id="ARBA00030313"/>
    </source>
</evidence>
<evidence type="ECO:0000256" key="5">
    <source>
        <dbReference type="ARBA" id="ARBA00009595"/>
    </source>
</evidence>
<dbReference type="SMART" id="SM00248">
    <property type="entry name" value="ANK"/>
    <property type="match status" value="2"/>
</dbReference>
<sequence>MQGQHFILPLNPYLLQDVSIRNEKEEMSSIKRSPKQEIISEFLSSAAEGDIAKLTGILSHSPSLLNETSENGWTALMYAARNGHPDVVQFLLEKGCDRSTVNKSRQTALDIAIFWGYKHIANLLANAKGGKKPWFLTNEAEECENYFSRTLLDRKSEKRNNSDWLLAKESHPATVYILFSDLSPLVTLGGNKESFQQPEVRLCQLNHTDIKDYLTQPEKITLIFLGVELEMKKKLRNYDGEVPKEEEDGLIAWFALGIDPIAAEEFKQRHENCYFLHPPMPALLQLKEKEAGVVAQARSVLAWHSRYKFCPTCGSATKIEEGGYKRVCLKEDCPSLQGVHNTSYPRVDPVVIMQVIHPDGTKCLLGRQKRFPPGMFTCLAGFIEPGETIEDAVRREVEEESGVKVGHVQYVSCQPWPMPSSLMIGCLAVAVSTEIQVDKNEIEDARWFTREQVVDVLTKGKQQAFFVPPSRAIAHQLIKHWIGMNPNL</sequence>